<reference evidence="3 4" key="1">
    <citation type="submission" date="2024-10" db="EMBL/GenBank/DDBJ databases">
        <title>The Natural Products Discovery Center: Release of the First 8490 Sequenced Strains for Exploring Actinobacteria Biosynthetic Diversity.</title>
        <authorList>
            <person name="Kalkreuter E."/>
            <person name="Kautsar S.A."/>
            <person name="Yang D."/>
            <person name="Bader C.D."/>
            <person name="Teijaro C.N."/>
            <person name="Fluegel L."/>
            <person name="Davis C.M."/>
            <person name="Simpson J.R."/>
            <person name="Lauterbach L."/>
            <person name="Steele A.D."/>
            <person name="Gui C."/>
            <person name="Meng S."/>
            <person name="Li G."/>
            <person name="Viehrig K."/>
            <person name="Ye F."/>
            <person name="Su P."/>
            <person name="Kiefer A.F."/>
            <person name="Nichols A."/>
            <person name="Cepeda A.J."/>
            <person name="Yan W."/>
            <person name="Fan B."/>
            <person name="Jiang Y."/>
            <person name="Adhikari A."/>
            <person name="Zheng C.-J."/>
            <person name="Schuster L."/>
            <person name="Cowan T.M."/>
            <person name="Smanski M.J."/>
            <person name="Chevrette M.G."/>
            <person name="De Carvalho L.P.S."/>
            <person name="Shen B."/>
        </authorList>
    </citation>
    <scope>NUCLEOTIDE SEQUENCE [LARGE SCALE GENOMIC DNA]</scope>
    <source>
        <strain evidence="3 4">NPDC003029</strain>
    </source>
</reference>
<feature type="compositionally biased region" description="Basic and acidic residues" evidence="1">
    <location>
        <begin position="36"/>
        <end position="45"/>
    </location>
</feature>
<evidence type="ECO:0000313" key="3">
    <source>
        <dbReference type="EMBL" id="MFF3341216.1"/>
    </source>
</evidence>
<evidence type="ECO:0000313" key="4">
    <source>
        <dbReference type="Proteomes" id="UP001601976"/>
    </source>
</evidence>
<gene>
    <name evidence="3" type="ORF">ACFYWW_21140</name>
</gene>
<keyword evidence="4" id="KW-1185">Reference proteome</keyword>
<dbReference type="RefSeq" id="WP_387896430.1">
    <property type="nucleotide sequence ID" value="NZ_JBIAPK010000006.1"/>
</dbReference>
<feature type="region of interest" description="Disordered" evidence="1">
    <location>
        <begin position="31"/>
        <end position="61"/>
    </location>
</feature>
<dbReference type="EMBL" id="JBIAPK010000006">
    <property type="protein sequence ID" value="MFF3341216.1"/>
    <property type="molecule type" value="Genomic_DNA"/>
</dbReference>
<dbReference type="PROSITE" id="PS51257">
    <property type="entry name" value="PROKAR_LIPOPROTEIN"/>
    <property type="match status" value="1"/>
</dbReference>
<feature type="compositionally biased region" description="Low complexity" evidence="1">
    <location>
        <begin position="49"/>
        <end position="61"/>
    </location>
</feature>
<evidence type="ECO:0000256" key="2">
    <source>
        <dbReference type="SAM" id="SignalP"/>
    </source>
</evidence>
<feature type="signal peptide" evidence="2">
    <location>
        <begin position="1"/>
        <end position="29"/>
    </location>
</feature>
<proteinExistence type="predicted"/>
<sequence>MAQDLGRGIVPAAALAVLAVLMLAGCSSAPDGGTGVRDKPAKGPDESAQARAKAKTAAKGATVGGAGTPCALPVSFSTAADWTAEKVTVGDDPVFGSLAKQGTVELVCEIDAKPAGNIGYLRVWTGDDTGTPREVLEGFMADEKKAGTVRYRETKAGELPATEVTYTITSELLDGPKKERALAVNTSRGAVVLHLGGMDTQEHEQMLPAYELAKKTMAARG</sequence>
<keyword evidence="2" id="KW-0732">Signal</keyword>
<dbReference type="Pfam" id="PF18966">
    <property type="entry name" value="Lipoprotein_23"/>
    <property type="match status" value="1"/>
</dbReference>
<organism evidence="3 4">
    <name type="scientific">Streptomyces flavidovirens</name>
    <dbReference type="NCBI Taxonomy" id="67298"/>
    <lineage>
        <taxon>Bacteria</taxon>
        <taxon>Bacillati</taxon>
        <taxon>Actinomycetota</taxon>
        <taxon>Actinomycetes</taxon>
        <taxon>Kitasatosporales</taxon>
        <taxon>Streptomycetaceae</taxon>
        <taxon>Streptomyces</taxon>
    </lineage>
</organism>
<name>A0ABW6RI58_9ACTN</name>
<evidence type="ECO:0000256" key="1">
    <source>
        <dbReference type="SAM" id="MobiDB-lite"/>
    </source>
</evidence>
<feature type="chain" id="PRO_5046127013" evidence="2">
    <location>
        <begin position="30"/>
        <end position="221"/>
    </location>
</feature>
<accession>A0ABW6RI58</accession>
<dbReference type="Proteomes" id="UP001601976">
    <property type="component" value="Unassembled WGS sequence"/>
</dbReference>
<comment type="caution">
    <text evidence="3">The sequence shown here is derived from an EMBL/GenBank/DDBJ whole genome shotgun (WGS) entry which is preliminary data.</text>
</comment>
<protein>
    <submittedName>
        <fullName evidence="3">Lipoprotein</fullName>
    </submittedName>
</protein>
<dbReference type="InterPro" id="IPR044058">
    <property type="entry name" value="Lipoprotein_23"/>
</dbReference>
<keyword evidence="3" id="KW-0449">Lipoprotein</keyword>